<name>A0ACB8DSA7_DERSI</name>
<evidence type="ECO:0000313" key="2">
    <source>
        <dbReference type="Proteomes" id="UP000821865"/>
    </source>
</evidence>
<protein>
    <submittedName>
        <fullName evidence="1">Uncharacterized protein</fullName>
    </submittedName>
</protein>
<accession>A0ACB8DSA7</accession>
<dbReference type="EMBL" id="CM023479">
    <property type="protein sequence ID" value="KAH7975256.1"/>
    <property type="molecule type" value="Genomic_DNA"/>
</dbReference>
<dbReference type="Proteomes" id="UP000821865">
    <property type="component" value="Chromosome 10"/>
</dbReference>
<comment type="caution">
    <text evidence="1">The sequence shown here is derived from an EMBL/GenBank/DDBJ whole genome shotgun (WGS) entry which is preliminary data.</text>
</comment>
<gene>
    <name evidence="1" type="ORF">HPB49_025372</name>
</gene>
<evidence type="ECO:0000313" key="1">
    <source>
        <dbReference type="EMBL" id="KAH7975256.1"/>
    </source>
</evidence>
<reference evidence="1" key="1">
    <citation type="submission" date="2020-05" db="EMBL/GenBank/DDBJ databases">
        <title>Large-scale comparative analyses of tick genomes elucidate their genetic diversity and vector capacities.</title>
        <authorList>
            <person name="Jia N."/>
            <person name="Wang J."/>
            <person name="Shi W."/>
            <person name="Du L."/>
            <person name="Sun Y."/>
            <person name="Zhan W."/>
            <person name="Jiang J."/>
            <person name="Wang Q."/>
            <person name="Zhang B."/>
            <person name="Ji P."/>
            <person name="Sakyi L.B."/>
            <person name="Cui X."/>
            <person name="Yuan T."/>
            <person name="Jiang B."/>
            <person name="Yang W."/>
            <person name="Lam T.T.-Y."/>
            <person name="Chang Q."/>
            <person name="Ding S."/>
            <person name="Wang X."/>
            <person name="Zhu J."/>
            <person name="Ruan X."/>
            <person name="Zhao L."/>
            <person name="Wei J."/>
            <person name="Que T."/>
            <person name="Du C."/>
            <person name="Cheng J."/>
            <person name="Dai P."/>
            <person name="Han X."/>
            <person name="Huang E."/>
            <person name="Gao Y."/>
            <person name="Liu J."/>
            <person name="Shao H."/>
            <person name="Ye R."/>
            <person name="Li L."/>
            <person name="Wei W."/>
            <person name="Wang X."/>
            <person name="Wang C."/>
            <person name="Yang T."/>
            <person name="Huo Q."/>
            <person name="Li W."/>
            <person name="Guo W."/>
            <person name="Chen H."/>
            <person name="Zhou L."/>
            <person name="Ni X."/>
            <person name="Tian J."/>
            <person name="Zhou Y."/>
            <person name="Sheng Y."/>
            <person name="Liu T."/>
            <person name="Pan Y."/>
            <person name="Xia L."/>
            <person name="Li J."/>
            <person name="Zhao F."/>
            <person name="Cao W."/>
        </authorList>
    </citation>
    <scope>NUCLEOTIDE SEQUENCE</scope>
    <source>
        <strain evidence="1">Dsil-2018</strain>
    </source>
</reference>
<organism evidence="1 2">
    <name type="scientific">Dermacentor silvarum</name>
    <name type="common">Tick</name>
    <dbReference type="NCBI Taxonomy" id="543639"/>
    <lineage>
        <taxon>Eukaryota</taxon>
        <taxon>Metazoa</taxon>
        <taxon>Ecdysozoa</taxon>
        <taxon>Arthropoda</taxon>
        <taxon>Chelicerata</taxon>
        <taxon>Arachnida</taxon>
        <taxon>Acari</taxon>
        <taxon>Parasitiformes</taxon>
        <taxon>Ixodida</taxon>
        <taxon>Ixodoidea</taxon>
        <taxon>Ixodidae</taxon>
        <taxon>Rhipicephalinae</taxon>
        <taxon>Dermacentor</taxon>
    </lineage>
</organism>
<keyword evidence="2" id="KW-1185">Reference proteome</keyword>
<sequence length="385" mass="40778">MAAKTDSRFVQEAAVAIFSTAGLAGHSVTGAMSNQTKTGAKPALDKTKYSVLSAEYLMCRIGATPLRCRHEYARWPPFDASVVRRERRSHTALPPPRSTVEPFGGRVKPHAPVGAAIQLSSMPFSGPLGSGVHFGDLAQVGPSQTATPGTEKTPLHTAAAQLLEVLMEAVRSQPSALKGDLQSPQPGVPSSLQVPLPGASVSLFSEEVMAHLHWRSVRIRACSTAFHLASDTATSCSSVRLFVRWENHVRRQRFVHFLGLSVALILGRDFLALTGIVIDVASGGYRAGPSGPLQPFTTLPLAMAALQTLDAARVKEERRPSAAAPLARVPHSTAEIGPLAGTAENGRCDPLSHEHCTATAVKVPATPAKTPLSRSSDCSLPPSFF</sequence>
<proteinExistence type="predicted"/>